<dbReference type="Pfam" id="PF00090">
    <property type="entry name" value="TSP_1"/>
    <property type="match status" value="1"/>
</dbReference>
<keyword evidence="2" id="KW-0472">Membrane</keyword>
<dbReference type="PROSITE" id="PS50092">
    <property type="entry name" value="TSP1"/>
    <property type="match status" value="1"/>
</dbReference>
<dbReference type="OrthoDB" id="347314at2759"/>
<keyword evidence="4" id="KW-1185">Reference proteome</keyword>
<proteinExistence type="predicted"/>
<dbReference type="SUPFAM" id="SSF82895">
    <property type="entry name" value="TSP-1 type 1 repeat"/>
    <property type="match status" value="1"/>
</dbReference>
<gene>
    <name evidence="3" type="ORF">MEDL_1905</name>
</gene>
<dbReference type="SMART" id="SM00209">
    <property type="entry name" value="TSP1"/>
    <property type="match status" value="1"/>
</dbReference>
<dbReference type="InterPro" id="IPR036383">
    <property type="entry name" value="TSP1_rpt_sf"/>
</dbReference>
<evidence type="ECO:0000313" key="3">
    <source>
        <dbReference type="EMBL" id="CAG2186376.1"/>
    </source>
</evidence>
<evidence type="ECO:0000256" key="2">
    <source>
        <dbReference type="SAM" id="Phobius"/>
    </source>
</evidence>
<evidence type="ECO:0000313" key="4">
    <source>
        <dbReference type="Proteomes" id="UP000683360"/>
    </source>
</evidence>
<feature type="transmembrane region" description="Helical" evidence="2">
    <location>
        <begin position="225"/>
        <end position="247"/>
    </location>
</feature>
<sequence length="480" mass="54161">MAALGSPINPSNSIQMYERLKKESKSDYNRNYDTLQNAQIVENSKEKSKCSKIMNHNKKETDESVSYERLNSKPSQCQNVYDTLQNKEKGEYFTQQSSMSKACGKIGQNDIKVKEIPGYETLNSTREQDKSYDILKKSQIGDNSQPRSVESKERRQGEPILEINAIGTLHASQKSEHSYCSPLYDMENIDIEQERSYAYASFPRKTQNKKDKKDKTAKYQTCKHIASFLLGIIFGGVIFAIIVFAVLRKKIQDDDIGYSISPGNGTGNKLSCVWAPWTQWSDCSVLCGNDTQHRTRENTGVPVGCLPRTENQTKSCNLGVAGCQAPSPAFDMHFDPATLNSRGFLSTDNSILSNRYSSKTPKRSSGGDKSLQKYSGVIANRCFGGKKKVWFKVAYKYTIYNVLSFTNLILEIGVADRSEIDKDFFVGNVQRNGWSFALARCGEDNDNICLRSKHMENLQDNIFFSRNNVGLQKMVLLSWL</sequence>
<dbReference type="EMBL" id="CAJPWZ010000129">
    <property type="protein sequence ID" value="CAG2186376.1"/>
    <property type="molecule type" value="Genomic_DNA"/>
</dbReference>
<dbReference type="InterPro" id="IPR000884">
    <property type="entry name" value="TSP1_rpt"/>
</dbReference>
<organism evidence="3 4">
    <name type="scientific">Mytilus edulis</name>
    <name type="common">Blue mussel</name>
    <dbReference type="NCBI Taxonomy" id="6550"/>
    <lineage>
        <taxon>Eukaryota</taxon>
        <taxon>Metazoa</taxon>
        <taxon>Spiralia</taxon>
        <taxon>Lophotrochozoa</taxon>
        <taxon>Mollusca</taxon>
        <taxon>Bivalvia</taxon>
        <taxon>Autobranchia</taxon>
        <taxon>Pteriomorphia</taxon>
        <taxon>Mytilida</taxon>
        <taxon>Mytiloidea</taxon>
        <taxon>Mytilidae</taxon>
        <taxon>Mytilinae</taxon>
        <taxon>Mytilus</taxon>
    </lineage>
</organism>
<comment type="caution">
    <text evidence="3">The sequence shown here is derived from an EMBL/GenBank/DDBJ whole genome shotgun (WGS) entry which is preliminary data.</text>
</comment>
<keyword evidence="2" id="KW-0812">Transmembrane</keyword>
<name>A0A8S3PRK5_MYTED</name>
<dbReference type="AlphaFoldDB" id="A0A8S3PRK5"/>
<protein>
    <submittedName>
        <fullName evidence="3">Uncharacterized protein</fullName>
    </submittedName>
</protein>
<evidence type="ECO:0000256" key="1">
    <source>
        <dbReference type="SAM" id="MobiDB-lite"/>
    </source>
</evidence>
<reference evidence="3" key="1">
    <citation type="submission" date="2021-03" db="EMBL/GenBank/DDBJ databases">
        <authorList>
            <person name="Bekaert M."/>
        </authorList>
    </citation>
    <scope>NUCLEOTIDE SEQUENCE</scope>
</reference>
<dbReference type="Gene3D" id="2.20.100.10">
    <property type="entry name" value="Thrombospondin type-1 (TSP1) repeat"/>
    <property type="match status" value="1"/>
</dbReference>
<feature type="compositionally biased region" description="Basic and acidic residues" evidence="1">
    <location>
        <begin position="126"/>
        <end position="136"/>
    </location>
</feature>
<keyword evidence="2" id="KW-1133">Transmembrane helix</keyword>
<dbReference type="Proteomes" id="UP000683360">
    <property type="component" value="Unassembled WGS sequence"/>
</dbReference>
<accession>A0A8S3PRK5</accession>
<feature type="region of interest" description="Disordered" evidence="1">
    <location>
        <begin position="124"/>
        <end position="157"/>
    </location>
</feature>